<gene>
    <name evidence="4" type="ORF">HNQ37_000153</name>
</gene>
<feature type="binding site" evidence="1">
    <location>
        <position position="21"/>
    </location>
    <ligand>
        <name>Zn(2+)</name>
        <dbReference type="ChEBI" id="CHEBI:29105"/>
    </ligand>
</feature>
<protein>
    <submittedName>
        <fullName evidence="4">23S rRNA (Guanine745-N1)-methyltransferase</fullName>
        <ecNumber evidence="4">2.1.1.187</ecNumber>
    </submittedName>
</protein>
<dbReference type="AlphaFoldDB" id="A0A841C4E3"/>
<dbReference type="GO" id="GO:0052911">
    <property type="term" value="F:23S rRNA (guanine(745)-N(1))-methyltransferase activity"/>
    <property type="evidence" value="ECO:0007669"/>
    <property type="project" value="UniProtKB-EC"/>
</dbReference>
<keyword evidence="2" id="KW-0949">S-adenosyl-L-methionine</keyword>
<dbReference type="EC" id="2.1.1.187" evidence="4"/>
<dbReference type="InterPro" id="IPR016718">
    <property type="entry name" value="rRNA_m1G-MeTrfase_A_prd"/>
</dbReference>
<keyword evidence="4" id="KW-0489">Methyltransferase</keyword>
<keyword evidence="1" id="KW-0479">Metal-binding</keyword>
<feature type="binding site" evidence="1">
    <location>
        <position position="24"/>
    </location>
    <ligand>
        <name>Zn(2+)</name>
        <dbReference type="ChEBI" id="CHEBI:29105"/>
    </ligand>
</feature>
<dbReference type="PIRSF" id="PIRSF018249">
    <property type="entry name" value="MyrA_prd"/>
    <property type="match status" value="1"/>
</dbReference>
<dbReference type="Pfam" id="PF21302">
    <property type="entry name" value="Zn_ribbon_RlmA"/>
    <property type="match status" value="1"/>
</dbReference>
<evidence type="ECO:0000256" key="2">
    <source>
        <dbReference type="PIRSR" id="PIRSR018249-2"/>
    </source>
</evidence>
<keyword evidence="1" id="KW-0862">Zinc</keyword>
<dbReference type="RefSeq" id="WP_183538319.1">
    <property type="nucleotide sequence ID" value="NZ_JACHHV010000001.1"/>
</dbReference>
<dbReference type="EMBL" id="JACHHV010000001">
    <property type="protein sequence ID" value="MBB5887285.1"/>
    <property type="molecule type" value="Genomic_DNA"/>
</dbReference>
<evidence type="ECO:0000259" key="3">
    <source>
        <dbReference type="Pfam" id="PF21302"/>
    </source>
</evidence>
<organism evidence="4 5">
    <name type="scientific">Lactovum miscens</name>
    <dbReference type="NCBI Taxonomy" id="190387"/>
    <lineage>
        <taxon>Bacteria</taxon>
        <taxon>Bacillati</taxon>
        <taxon>Bacillota</taxon>
        <taxon>Bacilli</taxon>
        <taxon>Lactobacillales</taxon>
        <taxon>Streptococcaceae</taxon>
        <taxon>Lactovum</taxon>
    </lineage>
</organism>
<proteinExistence type="predicted"/>
<name>A0A841C4E3_9LACT</name>
<dbReference type="Proteomes" id="UP000562464">
    <property type="component" value="Unassembled WGS sequence"/>
</dbReference>
<dbReference type="GO" id="GO:0046872">
    <property type="term" value="F:metal ion binding"/>
    <property type="evidence" value="ECO:0007669"/>
    <property type="project" value="UniProtKB-KW"/>
</dbReference>
<dbReference type="InterPro" id="IPR029063">
    <property type="entry name" value="SAM-dependent_MTases_sf"/>
</dbReference>
<evidence type="ECO:0000313" key="5">
    <source>
        <dbReference type="Proteomes" id="UP000562464"/>
    </source>
</evidence>
<feature type="binding site" evidence="2">
    <location>
        <begin position="103"/>
        <end position="104"/>
    </location>
    <ligand>
        <name>S-adenosyl-L-methionine</name>
        <dbReference type="ChEBI" id="CHEBI:59789"/>
    </ligand>
</feature>
<evidence type="ECO:0000256" key="1">
    <source>
        <dbReference type="PIRSR" id="PIRSR018249-1"/>
    </source>
</evidence>
<keyword evidence="5" id="KW-1185">Reference proteome</keyword>
<dbReference type="Gene3D" id="3.40.50.150">
    <property type="entry name" value="Vaccinia Virus protein VP39"/>
    <property type="match status" value="1"/>
</dbReference>
<evidence type="ECO:0000313" key="4">
    <source>
        <dbReference type="EMBL" id="MBB5887285.1"/>
    </source>
</evidence>
<keyword evidence="4" id="KW-0808">Transferase</keyword>
<dbReference type="InterPro" id="IPR048647">
    <property type="entry name" value="RlmA_N"/>
</dbReference>
<dbReference type="SUPFAM" id="SSF53335">
    <property type="entry name" value="S-adenosyl-L-methionine-dependent methyltransferases"/>
    <property type="match status" value="1"/>
</dbReference>
<reference evidence="4 5" key="1">
    <citation type="submission" date="2020-08" db="EMBL/GenBank/DDBJ databases">
        <title>Genomic Encyclopedia of Type Strains, Phase IV (KMG-IV): sequencing the most valuable type-strain genomes for metagenomic binning, comparative biology and taxonomic classification.</title>
        <authorList>
            <person name="Goeker M."/>
        </authorList>
    </citation>
    <scope>NUCLEOTIDE SEQUENCE [LARGE SCALE GENOMIC DNA]</scope>
    <source>
        <strain evidence="4 5">DSM 14925</strain>
    </source>
</reference>
<comment type="caution">
    <text evidence="4">The sequence shown here is derived from an EMBL/GenBank/DDBJ whole genome shotgun (WGS) entry which is preliminary data.</text>
</comment>
<accession>A0A841C4E3</accession>
<feature type="binding site" evidence="1">
    <location>
        <position position="37"/>
    </location>
    <ligand>
        <name>Zn(2+)</name>
        <dbReference type="ChEBI" id="CHEBI:29105"/>
    </ligand>
</feature>
<feature type="domain" description="23S rRNA (guanine(745)-N(1))-methyltransferase N-terminal" evidence="3">
    <location>
        <begin position="20"/>
        <end position="54"/>
    </location>
</feature>
<feature type="binding site" evidence="2">
    <location>
        <position position="187"/>
    </location>
    <ligand>
        <name>S-adenosyl-L-methionine</name>
        <dbReference type="ChEBI" id="CHEBI:59789"/>
    </ligand>
</feature>
<sequence>MLKKIEKSRLLLDKYVTKLRCPICHSSFSLDNNALICKNHHTYNLSKKGTVNFLSTPADTEHYTRKMFEPRRRLIQGGMYRGLTSLIQRFLLGNSLLDVGTGEGSFLNQLVFDGPKFGFDIAKDGIEMATEFDMNCFLSLADLTNLPYADESTSTILNILTPSNYSEFKRVLQTDGRLIKVIPGKFYLQELREAYGLAYYHNNSAVLSRFAKEFPNFLQKEIYYEFKIPEKLSEDFLDMSPLEWSVSGDLKERIKKNPPHTATIHLQVLITNNTKK</sequence>
<feature type="binding site" evidence="2">
    <location>
        <position position="80"/>
    </location>
    <ligand>
        <name>S-adenosyl-L-methionine</name>
        <dbReference type="ChEBI" id="CHEBI:59789"/>
    </ligand>
</feature>
<feature type="binding site" evidence="1">
    <location>
        <position position="41"/>
    </location>
    <ligand>
        <name>Zn(2+)</name>
        <dbReference type="ChEBI" id="CHEBI:29105"/>
    </ligand>
</feature>